<sequence length="78" mass="8721">MRTVCQRLLESIQDADVQLTSKGQIANATESAMRVRRSRQAKFNNVVNWASSRLLNPTVLLADVASALPIHVLLFVWT</sequence>
<dbReference type="EMBL" id="JAHFYH010000001">
    <property type="protein sequence ID" value="KAH0238049.1"/>
    <property type="molecule type" value="Genomic_DNA"/>
</dbReference>
<reference evidence="1" key="1">
    <citation type="journal article" date="2021" name="J Fungi (Basel)">
        <title>Virulence traits and population genomics of the black yeast Aureobasidium melanogenum.</title>
        <authorList>
            <person name="Cernosa A."/>
            <person name="Sun X."/>
            <person name="Gostincar C."/>
            <person name="Fang C."/>
            <person name="Gunde-Cimerman N."/>
            <person name="Song Z."/>
        </authorList>
    </citation>
    <scope>NUCLEOTIDE SEQUENCE</scope>
    <source>
        <strain evidence="1">EXF-8016</strain>
    </source>
</reference>
<dbReference type="Proteomes" id="UP000767238">
    <property type="component" value="Unassembled WGS sequence"/>
</dbReference>
<evidence type="ECO:0000313" key="1">
    <source>
        <dbReference type="EMBL" id="KAH0238049.1"/>
    </source>
</evidence>
<proteinExistence type="predicted"/>
<accession>A0A9P8GS62</accession>
<gene>
    <name evidence="1" type="ORF">KCV03_g29</name>
</gene>
<feature type="non-terminal residue" evidence="1">
    <location>
        <position position="78"/>
    </location>
</feature>
<reference evidence="1" key="2">
    <citation type="submission" date="2021-08" db="EMBL/GenBank/DDBJ databases">
        <authorList>
            <person name="Gostincar C."/>
            <person name="Sun X."/>
            <person name="Song Z."/>
            <person name="Gunde-Cimerman N."/>
        </authorList>
    </citation>
    <scope>NUCLEOTIDE SEQUENCE</scope>
    <source>
        <strain evidence="1">EXF-8016</strain>
    </source>
</reference>
<name>A0A9P8GS62_AURME</name>
<comment type="caution">
    <text evidence="1">The sequence shown here is derived from an EMBL/GenBank/DDBJ whole genome shotgun (WGS) entry which is preliminary data.</text>
</comment>
<organism evidence="1 2">
    <name type="scientific">Aureobasidium melanogenum</name>
    <name type="common">Aureobasidium pullulans var. melanogenum</name>
    <dbReference type="NCBI Taxonomy" id="46634"/>
    <lineage>
        <taxon>Eukaryota</taxon>
        <taxon>Fungi</taxon>
        <taxon>Dikarya</taxon>
        <taxon>Ascomycota</taxon>
        <taxon>Pezizomycotina</taxon>
        <taxon>Dothideomycetes</taxon>
        <taxon>Dothideomycetidae</taxon>
        <taxon>Dothideales</taxon>
        <taxon>Saccotheciaceae</taxon>
        <taxon>Aureobasidium</taxon>
    </lineage>
</organism>
<evidence type="ECO:0000313" key="2">
    <source>
        <dbReference type="Proteomes" id="UP000767238"/>
    </source>
</evidence>
<dbReference type="AlphaFoldDB" id="A0A9P8GS62"/>
<protein>
    <submittedName>
        <fullName evidence="1">Uncharacterized protein</fullName>
    </submittedName>
</protein>